<dbReference type="EMBL" id="CAJOBC010000849">
    <property type="protein sequence ID" value="CAF3632289.1"/>
    <property type="molecule type" value="Genomic_DNA"/>
</dbReference>
<dbReference type="InterPro" id="IPR027417">
    <property type="entry name" value="P-loop_NTPase"/>
</dbReference>
<evidence type="ECO:0000313" key="10">
    <source>
        <dbReference type="Proteomes" id="UP000663829"/>
    </source>
</evidence>
<gene>
    <name evidence="7" type="ORF">GPM918_LOCUS5755</name>
    <name evidence="6" type="ORF">OVA965_LOCUS2974</name>
    <name evidence="9" type="ORF">SRO942_LOCUS5753</name>
    <name evidence="8" type="ORF">TMI583_LOCUS2973</name>
</gene>
<evidence type="ECO:0000259" key="5">
    <source>
        <dbReference type="PROSITE" id="PS50892"/>
    </source>
</evidence>
<dbReference type="Gene3D" id="3.40.50.300">
    <property type="entry name" value="P-loop containing nucleotide triphosphate hydrolases"/>
    <property type="match status" value="1"/>
</dbReference>
<evidence type="ECO:0000313" key="8">
    <source>
        <dbReference type="EMBL" id="CAF3549564.1"/>
    </source>
</evidence>
<dbReference type="GO" id="GO:0003924">
    <property type="term" value="F:GTPase activity"/>
    <property type="evidence" value="ECO:0007669"/>
    <property type="project" value="InterPro"/>
</dbReference>
<evidence type="ECO:0000313" key="9">
    <source>
        <dbReference type="EMBL" id="CAF3632289.1"/>
    </source>
</evidence>
<dbReference type="EMBL" id="CAJOBA010000683">
    <property type="protein sequence ID" value="CAF3549564.1"/>
    <property type="molecule type" value="Genomic_DNA"/>
</dbReference>
<dbReference type="FunFam" id="3.40.50.300:FF:001447">
    <property type="entry name" value="Ras-related protein Rab-1B"/>
    <property type="match status" value="1"/>
</dbReference>
<dbReference type="Proteomes" id="UP000681722">
    <property type="component" value="Unassembled WGS sequence"/>
</dbReference>
<evidence type="ECO:0000313" key="6">
    <source>
        <dbReference type="EMBL" id="CAF0768939.1"/>
    </source>
</evidence>
<evidence type="ECO:0000256" key="2">
    <source>
        <dbReference type="PROSITE-ProRule" id="PRU00290"/>
    </source>
</evidence>
<dbReference type="InterPro" id="IPR050209">
    <property type="entry name" value="Rab_GTPases_membrane_traffic"/>
</dbReference>
<dbReference type="Gene3D" id="1.20.5.110">
    <property type="match status" value="1"/>
</dbReference>
<organism evidence="7 10">
    <name type="scientific">Didymodactylos carnosus</name>
    <dbReference type="NCBI Taxonomy" id="1234261"/>
    <lineage>
        <taxon>Eukaryota</taxon>
        <taxon>Metazoa</taxon>
        <taxon>Spiralia</taxon>
        <taxon>Gnathifera</taxon>
        <taxon>Rotifera</taxon>
        <taxon>Eurotatoria</taxon>
        <taxon>Bdelloidea</taxon>
        <taxon>Philodinida</taxon>
        <taxon>Philodinidae</taxon>
        <taxon>Didymodactylos</taxon>
    </lineage>
</organism>
<evidence type="ECO:0000256" key="3">
    <source>
        <dbReference type="SAM" id="MobiDB-lite"/>
    </source>
</evidence>
<dbReference type="Proteomes" id="UP000677228">
    <property type="component" value="Unassembled WGS sequence"/>
</dbReference>
<proteinExistence type="inferred from homology"/>
<dbReference type="SMART" id="SM00173">
    <property type="entry name" value="RAS"/>
    <property type="match status" value="1"/>
</dbReference>
<evidence type="ECO:0000313" key="7">
    <source>
        <dbReference type="EMBL" id="CAF0844813.1"/>
    </source>
</evidence>
<dbReference type="InterPro" id="IPR005225">
    <property type="entry name" value="Small_GTP-bd"/>
</dbReference>
<dbReference type="EMBL" id="CAJNOK010000683">
    <property type="protein sequence ID" value="CAF0768939.1"/>
    <property type="molecule type" value="Genomic_DNA"/>
</dbReference>
<reference evidence="7" key="1">
    <citation type="submission" date="2021-02" db="EMBL/GenBank/DDBJ databases">
        <authorList>
            <person name="Nowell W R."/>
        </authorList>
    </citation>
    <scope>NUCLEOTIDE SEQUENCE</scope>
</reference>
<dbReference type="PROSITE" id="PS50892">
    <property type="entry name" value="V_SNARE"/>
    <property type="match status" value="1"/>
</dbReference>
<dbReference type="OrthoDB" id="9989112at2759"/>
<accession>A0A813VWT9</accession>
<evidence type="ECO:0000256" key="1">
    <source>
        <dbReference type="ARBA" id="ARBA00006270"/>
    </source>
</evidence>
<dbReference type="PRINTS" id="PR00449">
    <property type="entry name" value="RASTRNSFRMNG"/>
</dbReference>
<dbReference type="PROSITE" id="PS51419">
    <property type="entry name" value="RAB"/>
    <property type="match status" value="1"/>
</dbReference>
<keyword evidence="4" id="KW-0812">Transmembrane</keyword>
<protein>
    <recommendedName>
        <fullName evidence="5">V-SNARE coiled-coil homology domain-containing protein</fullName>
    </recommendedName>
</protein>
<keyword evidence="4" id="KW-1133">Transmembrane helix</keyword>
<dbReference type="CDD" id="cd15870">
    <property type="entry name" value="R-SNARE_VAMP2"/>
    <property type="match status" value="1"/>
</dbReference>
<dbReference type="PANTHER" id="PTHR47979">
    <property type="entry name" value="DRAB11-RELATED"/>
    <property type="match status" value="1"/>
</dbReference>
<dbReference type="InterPro" id="IPR042855">
    <property type="entry name" value="V_SNARE_CC"/>
</dbReference>
<dbReference type="Pfam" id="PF00071">
    <property type="entry name" value="Ras"/>
    <property type="match status" value="1"/>
</dbReference>
<feature type="region of interest" description="Disordered" evidence="3">
    <location>
        <begin position="191"/>
        <end position="224"/>
    </location>
</feature>
<keyword evidence="10" id="KW-1185">Reference proteome</keyword>
<feature type="domain" description="V-SNARE coiled-coil homology" evidence="5">
    <location>
        <begin position="225"/>
        <end position="295"/>
    </location>
</feature>
<dbReference type="NCBIfam" id="TIGR00231">
    <property type="entry name" value="small_GTP"/>
    <property type="match status" value="1"/>
</dbReference>
<dbReference type="SUPFAM" id="SSF52540">
    <property type="entry name" value="P-loop containing nucleoside triphosphate hydrolases"/>
    <property type="match status" value="1"/>
</dbReference>
<name>A0A813VWT9_9BILA</name>
<sequence length="398" mass="43424">MATRPLAVITGAASGIGHAVAQHLTIKMESFYNYDYQFRLIVVGDSTVGKSSLLRNFCDGVFSNDPDPTVGVDFNVRIVEVKPGVFAKLQLWDTAGQERFRSITRAYYRNSVGVLLIYDTTSYTSFTHVTNWLNEARQQIQPYQAVFLLVGTKIDRDGRIHVQTGWDGVKSGPKSTNTNIHSQSVDISAEQTNQRGGGCCGGGGRTSNGDKAGGGPGVGGQGSKRLAQTQAQVDEVVDIMRQNVDKVLERDKNLSILDDRAGERELLNELEYQLQYNAAQFEQQAGKLKRKFWWKNIKMMIILGIVATIFTIILIAWIYSKVKAVKPVIPQTSIGTTVSLSDQGANVKGGGSMRIPAGGPRQKLHSRRSTSTSSTTSPSYVAPLVDGDTISNSSSVKR</sequence>
<feature type="compositionally biased region" description="Polar residues" evidence="3">
    <location>
        <begin position="389"/>
        <end position="398"/>
    </location>
</feature>
<dbReference type="EMBL" id="CAJNOQ010000850">
    <property type="protein sequence ID" value="CAF0844813.1"/>
    <property type="molecule type" value="Genomic_DNA"/>
</dbReference>
<dbReference type="Proteomes" id="UP000682733">
    <property type="component" value="Unassembled WGS sequence"/>
</dbReference>
<dbReference type="Pfam" id="PF00957">
    <property type="entry name" value="Synaptobrevin"/>
    <property type="match status" value="1"/>
</dbReference>
<keyword evidence="2" id="KW-0175">Coiled coil</keyword>
<keyword evidence="4" id="KW-0472">Membrane</keyword>
<dbReference type="SUPFAM" id="SSF58038">
    <property type="entry name" value="SNARE fusion complex"/>
    <property type="match status" value="1"/>
</dbReference>
<feature type="compositionally biased region" description="Gly residues" evidence="3">
    <location>
        <begin position="195"/>
        <end position="222"/>
    </location>
</feature>
<dbReference type="Proteomes" id="UP000663829">
    <property type="component" value="Unassembled WGS sequence"/>
</dbReference>
<dbReference type="InterPro" id="IPR001806">
    <property type="entry name" value="Small_GTPase"/>
</dbReference>
<dbReference type="PROSITE" id="PS51421">
    <property type="entry name" value="RAS"/>
    <property type="match status" value="1"/>
</dbReference>
<feature type="transmembrane region" description="Helical" evidence="4">
    <location>
        <begin position="299"/>
        <end position="319"/>
    </location>
</feature>
<dbReference type="SMART" id="SM00175">
    <property type="entry name" value="RAB"/>
    <property type="match status" value="1"/>
</dbReference>
<evidence type="ECO:0000256" key="4">
    <source>
        <dbReference type="SAM" id="Phobius"/>
    </source>
</evidence>
<comment type="similarity">
    <text evidence="1">Belongs to the small GTPase superfamily. Rab family.</text>
</comment>
<dbReference type="GO" id="GO:0005525">
    <property type="term" value="F:GTP binding"/>
    <property type="evidence" value="ECO:0007669"/>
    <property type="project" value="InterPro"/>
</dbReference>
<dbReference type="AlphaFoldDB" id="A0A813VWT9"/>
<dbReference type="SMART" id="SM00174">
    <property type="entry name" value="RHO"/>
    <property type="match status" value="1"/>
</dbReference>
<comment type="caution">
    <text evidence="7">The sequence shown here is derived from an EMBL/GenBank/DDBJ whole genome shotgun (WGS) entry which is preliminary data.</text>
</comment>
<feature type="region of interest" description="Disordered" evidence="3">
    <location>
        <begin position="345"/>
        <end position="398"/>
    </location>
</feature>